<gene>
    <name evidence="1" type="ORF">QQM35_01320</name>
</gene>
<name>A0ABZ3ED78_9STAP</name>
<sequence length="112" mass="13377">MSTTKEVPTRYLQVYNIIDNTPDTYITNKKIINILGLEYNANTERWLRQVINELVELYRYPIGCSYKKYARGYYIIRTPEQKEEAMRSIRVQINGSLKRYDALKEMEIMEVV</sequence>
<dbReference type="RefSeq" id="WP_251517738.1">
    <property type="nucleotide sequence ID" value="NZ_CP128355.1"/>
</dbReference>
<evidence type="ECO:0000313" key="1">
    <source>
        <dbReference type="EMBL" id="XAF70786.1"/>
    </source>
</evidence>
<protein>
    <submittedName>
        <fullName evidence="1">Pathogenicity island protein</fullName>
    </submittedName>
</protein>
<keyword evidence="2" id="KW-1185">Reference proteome</keyword>
<accession>A0ABZ3ED78</accession>
<organism evidence="1 2">
    <name type="scientific">Staphylococcus hsinchuensis</name>
    <dbReference type="NCBI Taxonomy" id="3051183"/>
    <lineage>
        <taxon>Bacteria</taxon>
        <taxon>Bacillati</taxon>
        <taxon>Bacillota</taxon>
        <taxon>Bacilli</taxon>
        <taxon>Bacillales</taxon>
        <taxon>Staphylococcaceae</taxon>
        <taxon>Staphylococcus</taxon>
    </lineage>
</organism>
<dbReference type="EMBL" id="CP128355">
    <property type="protein sequence ID" value="XAF70786.1"/>
    <property type="molecule type" value="Genomic_DNA"/>
</dbReference>
<proteinExistence type="predicted"/>
<dbReference type="Proteomes" id="UP001436297">
    <property type="component" value="Chromosome"/>
</dbReference>
<reference evidence="1 2" key="1">
    <citation type="journal article" date="2024" name="Pathogens">
        <title>Staphylococcus hsinchuensis sp. nov., Isolated from Soymilk.</title>
        <authorList>
            <person name="Wang Y.T."/>
            <person name="Lin Y.C."/>
            <person name="Hsieh Y.H."/>
            <person name="Lin Y.T."/>
            <person name="Hamada M."/>
            <person name="Chen C.C."/>
            <person name="Liou J.S."/>
            <person name="Lee A.Y."/>
            <person name="Zhang W.L."/>
            <person name="Chen Y.T."/>
            <person name="Huang C.H."/>
        </authorList>
    </citation>
    <scope>NUCLEOTIDE SEQUENCE [LARGE SCALE GENOMIC DNA]</scope>
    <source>
        <strain evidence="1 2">H164</strain>
    </source>
</reference>
<evidence type="ECO:0000313" key="2">
    <source>
        <dbReference type="Proteomes" id="UP001436297"/>
    </source>
</evidence>